<dbReference type="EMBL" id="PVYX01000001">
    <property type="protein sequence ID" value="PRX56660.1"/>
    <property type="molecule type" value="Genomic_DNA"/>
</dbReference>
<sequence length="204" mass="23878">MNVKYLLSIFSILTVCNYSNGQTDLKFERKVFYEVVPKIIDSQFPKWQGVFKIKKTLGDNISIWTEETSVNAIIGIMDSVYGFNNSFYNKYINLYFSDTELKFDTLKIGNNYRLDILKIKKREDYNYKYLSEVPGPEKRWNRSKDFYLLGLIGFSRILFDEKKKFGIMDFSATCGQQCGLTALVYLKNENGNWVIDEIESILID</sequence>
<dbReference type="OrthoDB" id="1048413at2"/>
<reference evidence="1 2" key="1">
    <citation type="submission" date="2018-03" db="EMBL/GenBank/DDBJ databases">
        <title>Genomic Encyclopedia of Archaeal and Bacterial Type Strains, Phase II (KMG-II): from individual species to whole genera.</title>
        <authorList>
            <person name="Goeker M."/>
        </authorList>
    </citation>
    <scope>NUCLEOTIDE SEQUENCE [LARGE SCALE GENOMIC DNA]</scope>
    <source>
        <strain evidence="1 2">DSM 25027</strain>
    </source>
</reference>
<dbReference type="Proteomes" id="UP000237640">
    <property type="component" value="Unassembled WGS sequence"/>
</dbReference>
<evidence type="ECO:0000313" key="2">
    <source>
        <dbReference type="Proteomes" id="UP000237640"/>
    </source>
</evidence>
<protein>
    <submittedName>
        <fullName evidence="1">Uncharacterized protein</fullName>
    </submittedName>
</protein>
<organism evidence="1 2">
    <name type="scientific">Flagellimonas meridianipacifica</name>
    <dbReference type="NCBI Taxonomy" id="1080225"/>
    <lineage>
        <taxon>Bacteria</taxon>
        <taxon>Pseudomonadati</taxon>
        <taxon>Bacteroidota</taxon>
        <taxon>Flavobacteriia</taxon>
        <taxon>Flavobacteriales</taxon>
        <taxon>Flavobacteriaceae</taxon>
        <taxon>Flagellimonas</taxon>
    </lineage>
</organism>
<proteinExistence type="predicted"/>
<dbReference type="RefSeq" id="WP_106143611.1">
    <property type="nucleotide sequence ID" value="NZ_PVYX01000001.1"/>
</dbReference>
<gene>
    <name evidence="1" type="ORF">CLV81_0657</name>
</gene>
<dbReference type="AlphaFoldDB" id="A0A2T0MGF4"/>
<evidence type="ECO:0000313" key="1">
    <source>
        <dbReference type="EMBL" id="PRX56660.1"/>
    </source>
</evidence>
<comment type="caution">
    <text evidence="1">The sequence shown here is derived from an EMBL/GenBank/DDBJ whole genome shotgun (WGS) entry which is preliminary data.</text>
</comment>
<keyword evidence="2" id="KW-1185">Reference proteome</keyword>
<name>A0A2T0MGF4_9FLAO</name>
<accession>A0A2T0MGF4</accession>